<proteinExistence type="inferred from homology"/>
<dbReference type="EMBL" id="BMFJ01000001">
    <property type="protein sequence ID" value="GGE36839.1"/>
    <property type="molecule type" value="Genomic_DNA"/>
</dbReference>
<dbReference type="InterPro" id="IPR005115">
    <property type="entry name" value="Gly_transporter"/>
</dbReference>
<protein>
    <submittedName>
        <fullName evidence="9">Membrane protein</fullName>
    </submittedName>
</protein>
<evidence type="ECO:0000256" key="1">
    <source>
        <dbReference type="ARBA" id="ARBA00004651"/>
    </source>
</evidence>
<dbReference type="RefSeq" id="WP_188478073.1">
    <property type="nucleotide sequence ID" value="NZ_BMFJ01000001.1"/>
</dbReference>
<keyword evidence="10" id="KW-1185">Reference proteome</keyword>
<feature type="transmembrane region" description="Helical" evidence="7">
    <location>
        <begin position="62"/>
        <end position="82"/>
    </location>
</feature>
<comment type="subcellular location">
    <subcellularLocation>
        <location evidence="1">Cell membrane</location>
        <topology evidence="1">Multi-pass membrane protein</topology>
    </subcellularLocation>
</comment>
<reference evidence="10" key="1">
    <citation type="journal article" date="2019" name="Int. J. Syst. Evol. Microbiol.">
        <title>The Global Catalogue of Microorganisms (GCM) 10K type strain sequencing project: providing services to taxonomists for standard genome sequencing and annotation.</title>
        <authorList>
            <consortium name="The Broad Institute Genomics Platform"/>
            <consortium name="The Broad Institute Genome Sequencing Center for Infectious Disease"/>
            <person name="Wu L."/>
            <person name="Ma J."/>
        </authorList>
    </citation>
    <scope>NUCLEOTIDE SEQUENCE [LARGE SCALE GENOMIC DNA]</scope>
    <source>
        <strain evidence="10">CGMCC 1.12664</strain>
    </source>
</reference>
<keyword evidence="5 7" id="KW-1133">Transmembrane helix</keyword>
<gene>
    <name evidence="9" type="ORF">GCM10011360_25780</name>
</gene>
<evidence type="ECO:0000256" key="4">
    <source>
        <dbReference type="ARBA" id="ARBA00022692"/>
    </source>
</evidence>
<dbReference type="Pfam" id="PF03458">
    <property type="entry name" value="Gly_transporter"/>
    <property type="match status" value="2"/>
</dbReference>
<comment type="similarity">
    <text evidence="2">Belongs to the UPF0126 family.</text>
</comment>
<feature type="domain" description="Glycine transporter" evidence="8">
    <location>
        <begin position="95"/>
        <end position="167"/>
    </location>
</feature>
<feature type="transmembrane region" description="Helical" evidence="7">
    <location>
        <begin position="94"/>
        <end position="113"/>
    </location>
</feature>
<dbReference type="PANTHER" id="PTHR30506">
    <property type="entry name" value="INNER MEMBRANE PROTEIN"/>
    <property type="match status" value="1"/>
</dbReference>
<evidence type="ECO:0000256" key="6">
    <source>
        <dbReference type="ARBA" id="ARBA00023136"/>
    </source>
</evidence>
<organism evidence="9 10">
    <name type="scientific">Primorskyibacter flagellatus</name>
    <dbReference type="NCBI Taxonomy" id="1387277"/>
    <lineage>
        <taxon>Bacteria</taxon>
        <taxon>Pseudomonadati</taxon>
        <taxon>Pseudomonadota</taxon>
        <taxon>Alphaproteobacteria</taxon>
        <taxon>Rhodobacterales</taxon>
        <taxon>Roseobacteraceae</taxon>
        <taxon>Primorskyibacter</taxon>
    </lineage>
</organism>
<accession>A0A917EGF3</accession>
<name>A0A917EGF3_9RHOB</name>
<keyword evidence="3" id="KW-1003">Cell membrane</keyword>
<dbReference type="GO" id="GO:0005886">
    <property type="term" value="C:plasma membrane"/>
    <property type="evidence" value="ECO:0007669"/>
    <property type="project" value="UniProtKB-SubCell"/>
</dbReference>
<feature type="transmembrane region" description="Helical" evidence="7">
    <location>
        <begin position="152"/>
        <end position="172"/>
    </location>
</feature>
<keyword evidence="4 7" id="KW-0812">Transmembrane</keyword>
<comment type="caution">
    <text evidence="9">The sequence shown here is derived from an EMBL/GenBank/DDBJ whole genome shotgun (WGS) entry which is preliminary data.</text>
</comment>
<dbReference type="AlphaFoldDB" id="A0A917EGF3"/>
<evidence type="ECO:0000259" key="8">
    <source>
        <dbReference type="Pfam" id="PF03458"/>
    </source>
</evidence>
<feature type="transmembrane region" description="Helical" evidence="7">
    <location>
        <begin position="119"/>
        <end position="140"/>
    </location>
</feature>
<evidence type="ECO:0000256" key="7">
    <source>
        <dbReference type="SAM" id="Phobius"/>
    </source>
</evidence>
<evidence type="ECO:0000256" key="2">
    <source>
        <dbReference type="ARBA" id="ARBA00008193"/>
    </source>
</evidence>
<sequence>MSPDTLVSWLDLLGTFVFGLSGAMLAVRRDLDVFGIAVLSVAAALSGGLIRDMALGATPPAALATSSYLLAALAAGGAAMIAHPRIERFTKPVMVLDALGLGLFAVTGARKALDYGLEPLPAVVLGVLSAVGGGAVRDILVAEIPRVLREEVYALAALLGAAIVVIADLAGLAPTPAAMAGAFAAAAIRILSVRLNWKAPKAPRRRD</sequence>
<feature type="transmembrane region" description="Helical" evidence="7">
    <location>
        <begin position="6"/>
        <end position="26"/>
    </location>
</feature>
<keyword evidence="6 7" id="KW-0472">Membrane</keyword>
<feature type="domain" description="Glycine transporter" evidence="8">
    <location>
        <begin position="9"/>
        <end position="83"/>
    </location>
</feature>
<feature type="transmembrane region" description="Helical" evidence="7">
    <location>
        <begin position="178"/>
        <end position="197"/>
    </location>
</feature>
<evidence type="ECO:0000313" key="10">
    <source>
        <dbReference type="Proteomes" id="UP000612855"/>
    </source>
</evidence>
<evidence type="ECO:0000313" key="9">
    <source>
        <dbReference type="EMBL" id="GGE36839.1"/>
    </source>
</evidence>
<dbReference type="PANTHER" id="PTHR30506:SF3">
    <property type="entry name" value="UPF0126 INNER MEMBRANE PROTEIN YADS-RELATED"/>
    <property type="match status" value="1"/>
</dbReference>
<evidence type="ECO:0000256" key="3">
    <source>
        <dbReference type="ARBA" id="ARBA00022475"/>
    </source>
</evidence>
<dbReference type="Proteomes" id="UP000612855">
    <property type="component" value="Unassembled WGS sequence"/>
</dbReference>
<feature type="transmembrane region" description="Helical" evidence="7">
    <location>
        <begin position="33"/>
        <end position="50"/>
    </location>
</feature>
<evidence type="ECO:0000256" key="5">
    <source>
        <dbReference type="ARBA" id="ARBA00022989"/>
    </source>
</evidence>